<evidence type="ECO:0000313" key="8">
    <source>
        <dbReference type="Proteomes" id="UP000663862"/>
    </source>
</evidence>
<dbReference type="EC" id="2.4.1.1" evidence="5"/>
<dbReference type="SUPFAM" id="SSF53756">
    <property type="entry name" value="UDP-Glycosyltransferase/glycogen phosphorylase"/>
    <property type="match status" value="1"/>
</dbReference>
<evidence type="ECO:0000256" key="4">
    <source>
        <dbReference type="ARBA" id="ARBA00048073"/>
    </source>
</evidence>
<sequence length="735" mass="84437">MNQMKSSLKRVKKTSSEDIISNEGDETDQQHHWHNRTRTMQQNLNKKLLGKSVLVILHCATERDYYSSLAYTVHDHLVGRWIRTQQHHFETDGKRVYYLSMELFMRRTLGNYIEELEEREMDAALGNGGLGRLAACFLDRMATLGLSSYGYGLRYDYAPGKFYFQLFNSGDYIRDVAEQSFTENITRVLYPNGNNDGRPITMLEKLLPRHLQLIQQINAHHLDLAQQKWPDDGDHRRRMSIIEDQVVNMGYLSIVDSHAVNGIAELHSSLLKSTLFKDFYGLSPEKFQNKTNGKTPRRWLLLCNPELSDLIASKIGEKWITDLSQWRNFVNDEQFVRDVQRIKLGNQQSLLTKFTEEYDNTNIKTVPRTVIFGGKAAPDYLQAKLIIKLICNVGRIVNHDSQIGDRIKVILLENYRVSLAEKMIPVADLSEQISLVGLETSDTCNMKMMLNRALTIGTLDGANIEMDEEVGRGNIIIFGMPVTDVDALKGKGYNSREFYEHEPELKRALDQIRGGYFSPEDPNLFAEIVKSRLGSNGQKYCEKKESCFQNQLVMWIFGYGSLVWKPDFRYISRQEGHVKGFIRRFWQLSEDHRGLPGKPGRVVTLISTGNQCDCVYGVAYEISNADEVSVRHVLDVREKDGYTIIETNFYPKDVEQKDMTCYTYMAHRENPFWGGDAPLDQIAEQIAHAYGPSGTNHEYLFKLAEAIRTITSAHDEHLFTLDQLVKTILTQDEQK</sequence>
<keyword evidence="3" id="KW-0456">Lyase</keyword>
<dbReference type="PANTHER" id="PTHR11468">
    <property type="entry name" value="GLYCOGEN PHOSPHORYLASE"/>
    <property type="match status" value="1"/>
</dbReference>
<protein>
    <recommendedName>
        <fullName evidence="5">Alpha-1,4 glucan phosphorylase</fullName>
        <ecNumber evidence="5">2.4.1.1</ecNumber>
    </recommendedName>
</protein>
<dbReference type="InterPro" id="IPR006840">
    <property type="entry name" value="ChaC"/>
</dbReference>
<organism evidence="7 8">
    <name type="scientific">Rotaria socialis</name>
    <dbReference type="NCBI Taxonomy" id="392032"/>
    <lineage>
        <taxon>Eukaryota</taxon>
        <taxon>Metazoa</taxon>
        <taxon>Spiralia</taxon>
        <taxon>Gnathifera</taxon>
        <taxon>Rotifera</taxon>
        <taxon>Eurotatoria</taxon>
        <taxon>Bdelloidea</taxon>
        <taxon>Philodinida</taxon>
        <taxon>Philodinidae</taxon>
        <taxon>Rotaria</taxon>
    </lineage>
</organism>
<dbReference type="Gene3D" id="3.10.490.10">
    <property type="entry name" value="Gamma-glutamyl cyclotransferase-like"/>
    <property type="match status" value="1"/>
</dbReference>
<accession>A0A820XJD6</accession>
<dbReference type="GO" id="GO:0008184">
    <property type="term" value="F:glycogen phosphorylase activity"/>
    <property type="evidence" value="ECO:0007669"/>
    <property type="project" value="InterPro"/>
</dbReference>
<comment type="similarity">
    <text evidence="2">Belongs to the gamma-glutamylcyclotransferase family. ChaC subfamily.</text>
</comment>
<dbReference type="InterPro" id="IPR000811">
    <property type="entry name" value="Glyco_trans_35"/>
</dbReference>
<dbReference type="AlphaFoldDB" id="A0A820XJD6"/>
<evidence type="ECO:0000256" key="6">
    <source>
        <dbReference type="SAM" id="MobiDB-lite"/>
    </source>
</evidence>
<proteinExistence type="inferred from homology"/>
<evidence type="ECO:0000256" key="2">
    <source>
        <dbReference type="ARBA" id="ARBA00009662"/>
    </source>
</evidence>
<dbReference type="Gene3D" id="3.40.50.2000">
    <property type="entry name" value="Glycogen Phosphorylase B"/>
    <property type="match status" value="5"/>
</dbReference>
<dbReference type="GO" id="GO:0005737">
    <property type="term" value="C:cytoplasm"/>
    <property type="evidence" value="ECO:0007669"/>
    <property type="project" value="TreeGrafter"/>
</dbReference>
<keyword evidence="5" id="KW-0663">Pyridoxal phosphate</keyword>
<dbReference type="Pfam" id="PF00343">
    <property type="entry name" value="Phosphorylase"/>
    <property type="match status" value="2"/>
</dbReference>
<dbReference type="InterPro" id="IPR013024">
    <property type="entry name" value="GGCT-like"/>
</dbReference>
<reference evidence="7" key="1">
    <citation type="submission" date="2021-02" db="EMBL/GenBank/DDBJ databases">
        <authorList>
            <person name="Nowell W R."/>
        </authorList>
    </citation>
    <scope>NUCLEOTIDE SEQUENCE</scope>
</reference>
<dbReference type="GO" id="GO:0030170">
    <property type="term" value="F:pyridoxal phosphate binding"/>
    <property type="evidence" value="ECO:0007669"/>
    <property type="project" value="TreeGrafter"/>
</dbReference>
<comment type="cofactor">
    <cofactor evidence="5">
        <name>pyridoxal 5'-phosphate</name>
        <dbReference type="ChEBI" id="CHEBI:597326"/>
    </cofactor>
</comment>
<dbReference type="CDD" id="cd06661">
    <property type="entry name" value="GGCT_like"/>
    <property type="match status" value="1"/>
</dbReference>
<dbReference type="InterPro" id="IPR036568">
    <property type="entry name" value="GGCT-like_sf"/>
</dbReference>
<keyword evidence="5" id="KW-0328">Glycosyltransferase</keyword>
<comment type="catalytic activity">
    <reaction evidence="4">
        <text>glutathione = L-cysteinylglycine + 5-oxo-L-proline</text>
        <dbReference type="Rhea" id="RHEA:47724"/>
        <dbReference type="ChEBI" id="CHEBI:57925"/>
        <dbReference type="ChEBI" id="CHEBI:58402"/>
        <dbReference type="ChEBI" id="CHEBI:61694"/>
        <dbReference type="EC" id="4.3.2.7"/>
    </reaction>
</comment>
<name>A0A820XJD6_9BILA</name>
<feature type="region of interest" description="Disordered" evidence="6">
    <location>
        <begin position="1"/>
        <end position="32"/>
    </location>
</feature>
<keyword evidence="5" id="KW-0808">Transferase</keyword>
<comment type="catalytic activity">
    <reaction evidence="5">
        <text>[(1-&gt;4)-alpha-D-glucosyl](n) + phosphate = [(1-&gt;4)-alpha-D-glucosyl](n-1) + alpha-D-glucose 1-phosphate</text>
        <dbReference type="Rhea" id="RHEA:41732"/>
        <dbReference type="Rhea" id="RHEA-COMP:9584"/>
        <dbReference type="Rhea" id="RHEA-COMP:9586"/>
        <dbReference type="ChEBI" id="CHEBI:15444"/>
        <dbReference type="ChEBI" id="CHEBI:43474"/>
        <dbReference type="ChEBI" id="CHEBI:58601"/>
        <dbReference type="EC" id="2.4.1.1"/>
    </reaction>
</comment>
<dbReference type="Proteomes" id="UP000663862">
    <property type="component" value="Unassembled WGS sequence"/>
</dbReference>
<evidence type="ECO:0000256" key="3">
    <source>
        <dbReference type="ARBA" id="ARBA00023239"/>
    </source>
</evidence>
<dbReference type="PANTHER" id="PTHR11468:SF13">
    <property type="entry name" value="GLYCOGEN PHOSPHORYLASE"/>
    <property type="match status" value="1"/>
</dbReference>
<evidence type="ECO:0000313" key="7">
    <source>
        <dbReference type="EMBL" id="CAF4530814.1"/>
    </source>
</evidence>
<dbReference type="Pfam" id="PF04752">
    <property type="entry name" value="ChaC"/>
    <property type="match status" value="1"/>
</dbReference>
<comment type="caution">
    <text evidence="7">The sequence shown here is derived from an EMBL/GenBank/DDBJ whole genome shotgun (WGS) entry which is preliminary data.</text>
</comment>
<dbReference type="GO" id="GO:0005980">
    <property type="term" value="P:glycogen catabolic process"/>
    <property type="evidence" value="ECO:0007669"/>
    <property type="project" value="TreeGrafter"/>
</dbReference>
<comment type="function">
    <text evidence="5">Allosteric enzyme that catalyzes the rate-limiting step in glycogen catabolism, the phosphorolytic cleavage of glycogen to produce glucose-1-phosphate, and plays a central role in maintaining cellular and organismal glucose homeostasis.</text>
</comment>
<keyword evidence="5" id="KW-0119">Carbohydrate metabolism</keyword>
<dbReference type="GO" id="GO:0006751">
    <property type="term" value="P:glutathione catabolic process"/>
    <property type="evidence" value="ECO:0007669"/>
    <property type="project" value="InterPro"/>
</dbReference>
<gene>
    <name evidence="7" type="ORF">TSG867_LOCUS23256</name>
</gene>
<evidence type="ECO:0000256" key="5">
    <source>
        <dbReference type="RuleBase" id="RU000587"/>
    </source>
</evidence>
<comment type="similarity">
    <text evidence="1 5">Belongs to the glycogen phosphorylase family.</text>
</comment>
<dbReference type="SUPFAM" id="SSF110857">
    <property type="entry name" value="Gamma-glutamyl cyclotransferase-like"/>
    <property type="match status" value="1"/>
</dbReference>
<dbReference type="GO" id="GO:0061928">
    <property type="term" value="F:glutathione specific gamma-glutamylcyclotransferase activity"/>
    <property type="evidence" value="ECO:0007669"/>
    <property type="project" value="UniProtKB-EC"/>
</dbReference>
<evidence type="ECO:0000256" key="1">
    <source>
        <dbReference type="ARBA" id="ARBA00006047"/>
    </source>
</evidence>
<dbReference type="EMBL" id="CAJOBQ010001978">
    <property type="protein sequence ID" value="CAF4530814.1"/>
    <property type="molecule type" value="Genomic_DNA"/>
</dbReference>